<dbReference type="EMBL" id="BGZK01000003">
    <property type="protein sequence ID" value="GBO99691.1"/>
    <property type="molecule type" value="Genomic_DNA"/>
</dbReference>
<sequence>MSHSPAASARARAPRASLGTATVNYAERADFNVGIEPTAFGLVVEHASAVLPPLVRYKMFLSKGQCDAPQPNERPPRTIRKCTRDACAVWPDSKVPITSAALPGWMATDRVWNRYNPEQWSPTLSSSLPPL</sequence>
<keyword evidence="2" id="KW-1185">Reference proteome</keyword>
<accession>A0A4C1SC73</accession>
<dbReference type="Proteomes" id="UP000299102">
    <property type="component" value="Unassembled WGS sequence"/>
</dbReference>
<name>A0A4C1SC73_EUMVA</name>
<evidence type="ECO:0000313" key="1">
    <source>
        <dbReference type="EMBL" id="GBO99691.1"/>
    </source>
</evidence>
<proteinExistence type="predicted"/>
<gene>
    <name evidence="1" type="ORF">EVAR_791_1</name>
</gene>
<evidence type="ECO:0000313" key="2">
    <source>
        <dbReference type="Proteomes" id="UP000299102"/>
    </source>
</evidence>
<dbReference type="AlphaFoldDB" id="A0A4C1SC73"/>
<comment type="caution">
    <text evidence="1">The sequence shown here is derived from an EMBL/GenBank/DDBJ whole genome shotgun (WGS) entry which is preliminary data.</text>
</comment>
<organism evidence="1 2">
    <name type="scientific">Eumeta variegata</name>
    <name type="common">Bagworm moth</name>
    <name type="synonym">Eumeta japonica</name>
    <dbReference type="NCBI Taxonomy" id="151549"/>
    <lineage>
        <taxon>Eukaryota</taxon>
        <taxon>Metazoa</taxon>
        <taxon>Ecdysozoa</taxon>
        <taxon>Arthropoda</taxon>
        <taxon>Hexapoda</taxon>
        <taxon>Insecta</taxon>
        <taxon>Pterygota</taxon>
        <taxon>Neoptera</taxon>
        <taxon>Endopterygota</taxon>
        <taxon>Lepidoptera</taxon>
        <taxon>Glossata</taxon>
        <taxon>Ditrysia</taxon>
        <taxon>Tineoidea</taxon>
        <taxon>Psychidae</taxon>
        <taxon>Oiketicinae</taxon>
        <taxon>Eumeta</taxon>
    </lineage>
</organism>
<reference evidence="1 2" key="1">
    <citation type="journal article" date="2019" name="Commun. Biol.">
        <title>The bagworm genome reveals a unique fibroin gene that provides high tensile strength.</title>
        <authorList>
            <person name="Kono N."/>
            <person name="Nakamura H."/>
            <person name="Ohtoshi R."/>
            <person name="Tomita M."/>
            <person name="Numata K."/>
            <person name="Arakawa K."/>
        </authorList>
    </citation>
    <scope>NUCLEOTIDE SEQUENCE [LARGE SCALE GENOMIC DNA]</scope>
</reference>
<protein>
    <submittedName>
        <fullName evidence="1">Uncharacterized protein</fullName>
    </submittedName>
</protein>